<dbReference type="OrthoDB" id="1937916at2759"/>
<evidence type="ECO:0000313" key="7">
    <source>
        <dbReference type="Proteomes" id="UP000189703"/>
    </source>
</evidence>
<dbReference type="InParanoid" id="A0A1U7ZVI1"/>
<feature type="signal peptide" evidence="6">
    <location>
        <begin position="1"/>
        <end position="31"/>
    </location>
</feature>
<dbReference type="AlphaFoldDB" id="A0A1U7ZVI1"/>
<dbReference type="Proteomes" id="UP000189703">
    <property type="component" value="Unplaced"/>
</dbReference>
<name>A0A1U7ZVI1_NELNU</name>
<reference evidence="8" key="1">
    <citation type="submission" date="2025-08" db="UniProtKB">
        <authorList>
            <consortium name="RefSeq"/>
        </authorList>
    </citation>
    <scope>IDENTIFICATION</scope>
</reference>
<comment type="similarity">
    <text evidence="2 6">Belongs to the plant cysteine rich small secretory peptide family. Epidermal patterning factor subfamily.</text>
</comment>
<evidence type="ECO:0000256" key="5">
    <source>
        <dbReference type="ARBA" id="ARBA00023157"/>
    </source>
</evidence>
<dbReference type="GO" id="GO:0010052">
    <property type="term" value="P:guard cell differentiation"/>
    <property type="evidence" value="ECO:0000318"/>
    <property type="project" value="GO_Central"/>
</dbReference>
<evidence type="ECO:0000256" key="1">
    <source>
        <dbReference type="ARBA" id="ARBA00004613"/>
    </source>
</evidence>
<dbReference type="InterPro" id="IPR039455">
    <property type="entry name" value="EPFL"/>
</dbReference>
<keyword evidence="3 6" id="KW-0964">Secreted</keyword>
<protein>
    <recommendedName>
        <fullName evidence="6">Epidermal patterning factor-like protein</fullName>
    </recommendedName>
</protein>
<dbReference type="OMA" id="WSTPLEY"/>
<evidence type="ECO:0000256" key="2">
    <source>
        <dbReference type="ARBA" id="ARBA00008127"/>
    </source>
</evidence>
<dbReference type="GeneID" id="104596612"/>
<evidence type="ECO:0000256" key="6">
    <source>
        <dbReference type="RuleBase" id="RU367102"/>
    </source>
</evidence>
<keyword evidence="7" id="KW-1185">Reference proteome</keyword>
<keyword evidence="6" id="KW-0217">Developmental protein</keyword>
<comment type="function">
    <text evidence="6">Controls stomatal patterning.</text>
</comment>
<dbReference type="eggNOG" id="ENOG502S3SX">
    <property type="taxonomic scope" value="Eukaryota"/>
</dbReference>
<sequence length="129" mass="13931">MGVLRHQQLHHHHRLSAAVALALLFIASASATVLSSTRQLGSGLVGVSGVKKPEREEAKKGGGLEVLERLLSRRRLAGPGSSPPTCRSKCGRCSPCKAVHVPIQPGRSIPLEYYPEAWRCKCGNKLFMP</sequence>
<dbReference type="Pfam" id="PF17181">
    <property type="entry name" value="EPF"/>
    <property type="match status" value="1"/>
</dbReference>
<dbReference type="PANTHER" id="PTHR33109">
    <property type="entry name" value="EPIDERMAL PATTERNING FACTOR-LIKE PROTEIN 4"/>
    <property type="match status" value="1"/>
</dbReference>
<organism evidence="7 8">
    <name type="scientific">Nelumbo nucifera</name>
    <name type="common">Sacred lotus</name>
    <dbReference type="NCBI Taxonomy" id="4432"/>
    <lineage>
        <taxon>Eukaryota</taxon>
        <taxon>Viridiplantae</taxon>
        <taxon>Streptophyta</taxon>
        <taxon>Embryophyta</taxon>
        <taxon>Tracheophyta</taxon>
        <taxon>Spermatophyta</taxon>
        <taxon>Magnoliopsida</taxon>
        <taxon>Proteales</taxon>
        <taxon>Nelumbonaceae</taxon>
        <taxon>Nelumbo</taxon>
    </lineage>
</organism>
<evidence type="ECO:0000256" key="3">
    <source>
        <dbReference type="ARBA" id="ARBA00022525"/>
    </source>
</evidence>
<dbReference type="PANTHER" id="PTHR33109:SF4">
    <property type="entry name" value="EPIDERMAL PATTERNING FACTOR-LIKE PROTEIN 6"/>
    <property type="match status" value="1"/>
</dbReference>
<dbReference type="KEGG" id="nnu:104596612"/>
<dbReference type="GO" id="GO:0005576">
    <property type="term" value="C:extracellular region"/>
    <property type="evidence" value="ECO:0007669"/>
    <property type="project" value="UniProtKB-SubCell"/>
</dbReference>
<evidence type="ECO:0000256" key="4">
    <source>
        <dbReference type="ARBA" id="ARBA00022729"/>
    </source>
</evidence>
<evidence type="ECO:0000313" key="8">
    <source>
        <dbReference type="RefSeq" id="XP_010256175.1"/>
    </source>
</evidence>
<accession>A0A1U7ZVI1</accession>
<dbReference type="RefSeq" id="XP_010256175.1">
    <property type="nucleotide sequence ID" value="XM_010257873.2"/>
</dbReference>
<gene>
    <name evidence="8" type="primary">LOC104596612</name>
</gene>
<feature type="chain" id="PRO_5027162478" description="Epidermal patterning factor-like protein" evidence="6">
    <location>
        <begin position="32"/>
        <end position="129"/>
    </location>
</feature>
<dbReference type="STRING" id="4432.A0A1U7ZVI1"/>
<comment type="subcellular location">
    <subcellularLocation>
        <location evidence="1 6">Secreted</location>
    </subcellularLocation>
</comment>
<keyword evidence="5" id="KW-1015">Disulfide bond</keyword>
<proteinExistence type="inferred from homology"/>
<keyword evidence="4 6" id="KW-0732">Signal</keyword>